<evidence type="ECO:0000256" key="3">
    <source>
        <dbReference type="ARBA" id="ARBA00009595"/>
    </source>
</evidence>
<dbReference type="GO" id="GO:0006742">
    <property type="term" value="P:NADP+ catabolic process"/>
    <property type="evidence" value="ECO:0007669"/>
    <property type="project" value="TreeGrafter"/>
</dbReference>
<comment type="similarity">
    <text evidence="3">Belongs to the Nudix hydrolase family. NudC subfamily.</text>
</comment>
<evidence type="ECO:0000256" key="8">
    <source>
        <dbReference type="ARBA" id="ARBA00023027"/>
    </source>
</evidence>
<dbReference type="InterPro" id="IPR020084">
    <property type="entry name" value="NUDIX_hydrolase_CS"/>
</dbReference>
<comment type="catalytic activity">
    <reaction evidence="9">
        <text>a 5'-end NAD(+)-phospho-ribonucleoside in mRNA + H2O = a 5'-end phospho-adenosine-phospho-ribonucleoside in mRNA + beta-nicotinamide D-ribonucleotide + 2 H(+)</text>
        <dbReference type="Rhea" id="RHEA:60876"/>
        <dbReference type="Rhea" id="RHEA-COMP:15698"/>
        <dbReference type="Rhea" id="RHEA-COMP:15719"/>
        <dbReference type="ChEBI" id="CHEBI:14649"/>
        <dbReference type="ChEBI" id="CHEBI:15377"/>
        <dbReference type="ChEBI" id="CHEBI:15378"/>
        <dbReference type="ChEBI" id="CHEBI:144029"/>
        <dbReference type="ChEBI" id="CHEBI:144051"/>
    </reaction>
    <physiologicalReaction direction="left-to-right" evidence="9">
        <dbReference type="Rhea" id="RHEA:60877"/>
    </physiologicalReaction>
</comment>
<comment type="cofactor">
    <cofactor evidence="2">
        <name>Zn(2+)</name>
        <dbReference type="ChEBI" id="CHEBI:29105"/>
    </cofactor>
</comment>
<dbReference type="STRING" id="525245.HMPREF0044_0677"/>
<keyword evidence="6 11" id="KW-0378">Hydrolase</keyword>
<evidence type="ECO:0000256" key="9">
    <source>
        <dbReference type="ARBA" id="ARBA00023679"/>
    </source>
</evidence>
<dbReference type="CDD" id="cd03429">
    <property type="entry name" value="NUDIX_NADH_pyrophosphatase_Nudt13"/>
    <property type="match status" value="1"/>
</dbReference>
<evidence type="ECO:0000256" key="6">
    <source>
        <dbReference type="ARBA" id="ARBA00022801"/>
    </source>
</evidence>
<dbReference type="GO" id="GO:0005829">
    <property type="term" value="C:cytosol"/>
    <property type="evidence" value="ECO:0007669"/>
    <property type="project" value="TreeGrafter"/>
</dbReference>
<comment type="caution">
    <text evidence="11">The sequence shown here is derived from an EMBL/GenBank/DDBJ whole genome shotgun (WGS) entry which is preliminary data.</text>
</comment>
<dbReference type="InterPro" id="IPR050241">
    <property type="entry name" value="NAD-cap_RNA_hydrolase_NudC"/>
</dbReference>
<comment type="cofactor">
    <cofactor evidence="1">
        <name>Mg(2+)</name>
        <dbReference type="ChEBI" id="CHEBI:18420"/>
    </cofactor>
</comment>
<organism evidence="11 12">
    <name type="scientific">Gleimia coleocanis DSM 15436</name>
    <dbReference type="NCBI Taxonomy" id="525245"/>
    <lineage>
        <taxon>Bacteria</taxon>
        <taxon>Bacillati</taxon>
        <taxon>Actinomycetota</taxon>
        <taxon>Actinomycetes</taxon>
        <taxon>Actinomycetales</taxon>
        <taxon>Actinomycetaceae</taxon>
        <taxon>Gleimia</taxon>
    </lineage>
</organism>
<gene>
    <name evidence="11" type="ORF">HMPREF0044_0677</name>
</gene>
<reference evidence="11 12" key="1">
    <citation type="submission" date="2009-01" db="EMBL/GenBank/DDBJ databases">
        <authorList>
            <person name="Qin X."/>
            <person name="Bachman B."/>
            <person name="Battles P."/>
            <person name="Bell A."/>
            <person name="Bess C."/>
            <person name="Bickham C."/>
            <person name="Chaboub L."/>
            <person name="Chen D."/>
            <person name="Coyle M."/>
            <person name="Deiros D.R."/>
            <person name="Dinh H."/>
            <person name="Forbes L."/>
            <person name="Fowler G."/>
            <person name="Francisco L."/>
            <person name="Fu Q."/>
            <person name="Gubbala S."/>
            <person name="Hale W."/>
            <person name="Han Y."/>
            <person name="Hemphill L."/>
            <person name="Highlander S.K."/>
            <person name="Hirani K."/>
            <person name="Hogues M."/>
            <person name="Jackson L."/>
            <person name="Jakkamsetti A."/>
            <person name="Javaid M."/>
            <person name="Jiang H."/>
            <person name="Korchina V."/>
            <person name="Kovar C."/>
            <person name="Lara F."/>
            <person name="Lee S."/>
            <person name="Mata R."/>
            <person name="Mathew T."/>
            <person name="Moen C."/>
            <person name="Morales K."/>
            <person name="Munidasa M."/>
            <person name="Nazareth L."/>
            <person name="Ngo R."/>
            <person name="Nguyen L."/>
            <person name="Okwuonu G."/>
            <person name="Ongeri F."/>
            <person name="Patil S."/>
            <person name="Petrosino J."/>
            <person name="Pham C."/>
            <person name="Pham P."/>
            <person name="Pu L.-L."/>
            <person name="Puazo M."/>
            <person name="Raj R."/>
            <person name="Reid J."/>
            <person name="Rouhana J."/>
            <person name="Saada N."/>
            <person name="Shang Y."/>
            <person name="Simmons D."/>
            <person name="Thornton R."/>
            <person name="Warren J."/>
            <person name="Weissenberger G."/>
            <person name="Zhang J."/>
            <person name="Zhang L."/>
            <person name="Zhou C."/>
            <person name="Zhu D."/>
            <person name="Muzny D."/>
            <person name="Worley K."/>
            <person name="Gibbs R."/>
        </authorList>
    </citation>
    <scope>NUCLEOTIDE SEQUENCE [LARGE SCALE GENOMIC DNA]</scope>
    <source>
        <strain evidence="11 12">DSM 15436</strain>
    </source>
</reference>
<dbReference type="PANTHER" id="PTHR42904">
    <property type="entry name" value="NUDIX HYDROLASE, NUDC SUBFAMILY"/>
    <property type="match status" value="1"/>
</dbReference>
<dbReference type="InterPro" id="IPR049734">
    <property type="entry name" value="NudC-like_C"/>
</dbReference>
<dbReference type="InterPro" id="IPR015376">
    <property type="entry name" value="Znr_NADH_PPase"/>
</dbReference>
<dbReference type="eggNOG" id="COG2816">
    <property type="taxonomic scope" value="Bacteria"/>
</dbReference>
<evidence type="ECO:0000256" key="1">
    <source>
        <dbReference type="ARBA" id="ARBA00001946"/>
    </source>
</evidence>
<dbReference type="PROSITE" id="PS00893">
    <property type="entry name" value="NUDIX_BOX"/>
    <property type="match status" value="1"/>
</dbReference>
<evidence type="ECO:0000256" key="4">
    <source>
        <dbReference type="ARBA" id="ARBA00012381"/>
    </source>
</evidence>
<dbReference type="GO" id="GO:0046872">
    <property type="term" value="F:metal ion binding"/>
    <property type="evidence" value="ECO:0007669"/>
    <property type="project" value="UniProtKB-KW"/>
</dbReference>
<proteinExistence type="inferred from homology"/>
<dbReference type="InterPro" id="IPR000086">
    <property type="entry name" value="NUDIX_hydrolase_dom"/>
</dbReference>
<dbReference type="PROSITE" id="PS51462">
    <property type="entry name" value="NUDIX"/>
    <property type="match status" value="1"/>
</dbReference>
<dbReference type="OrthoDB" id="9791656at2"/>
<sequence length="305" mass="33738">MRIIPPLGGGQWDFNPQIPEDTFLIDYYFVDGRGNCWPDLRAAQVRELAPGDCTLVGMGAVADFRSGFPEGARYQVAVWVEDLQGMEPGGVELGEAVLIRELQGKTPTQMQLYATANGLAAFHLRFKYCHRCGGSLESAESGWARHCRACGEMVYPRQDPAIIVTIFDAAGRLLLAHNTAWPARRVSLIAGFINMGESAEQAVCREISEEVGLNVKPEWVSYVTTQTWPFPQSLMLAYEVHLPADYPDLELTPDGVEIEWARWFARSEYLDAVVSGEVSGPVNHSVAAALVRAWLDNHMGTPVRI</sequence>
<accession>C0W0T4</accession>
<evidence type="ECO:0000259" key="10">
    <source>
        <dbReference type="PROSITE" id="PS51462"/>
    </source>
</evidence>
<dbReference type="EMBL" id="ACFG01000030">
    <property type="protein sequence ID" value="EEH63658.1"/>
    <property type="molecule type" value="Genomic_DNA"/>
</dbReference>
<dbReference type="Pfam" id="PF00293">
    <property type="entry name" value="NUDIX"/>
    <property type="match status" value="1"/>
</dbReference>
<keyword evidence="5" id="KW-0479">Metal-binding</keyword>
<dbReference type="RefSeq" id="WP_006546449.1">
    <property type="nucleotide sequence ID" value="NZ_DS999543.1"/>
</dbReference>
<dbReference type="EC" id="3.6.1.22" evidence="4"/>
<dbReference type="GO" id="GO:0035529">
    <property type="term" value="F:NADH pyrophosphatase activity"/>
    <property type="evidence" value="ECO:0007669"/>
    <property type="project" value="TreeGrafter"/>
</dbReference>
<keyword evidence="12" id="KW-1185">Reference proteome</keyword>
<dbReference type="Gene3D" id="3.90.79.10">
    <property type="entry name" value="Nucleoside Triphosphate Pyrophosphohydrolase"/>
    <property type="match status" value="1"/>
</dbReference>
<dbReference type="Pfam" id="PF09297">
    <property type="entry name" value="Zn_ribbon_NUD"/>
    <property type="match status" value="1"/>
</dbReference>
<name>C0W0T4_9ACTO</name>
<evidence type="ECO:0000256" key="7">
    <source>
        <dbReference type="ARBA" id="ARBA00022842"/>
    </source>
</evidence>
<dbReference type="GO" id="GO:0019677">
    <property type="term" value="P:NAD+ catabolic process"/>
    <property type="evidence" value="ECO:0007669"/>
    <property type="project" value="TreeGrafter"/>
</dbReference>
<dbReference type="Proteomes" id="UP000010301">
    <property type="component" value="Unassembled WGS sequence"/>
</dbReference>
<keyword evidence="8" id="KW-0520">NAD</keyword>
<dbReference type="SUPFAM" id="SSF55811">
    <property type="entry name" value="Nudix"/>
    <property type="match status" value="1"/>
</dbReference>
<dbReference type="HOGENOM" id="CLU_037162_0_4_11"/>
<evidence type="ECO:0000313" key="11">
    <source>
        <dbReference type="EMBL" id="EEH63658.1"/>
    </source>
</evidence>
<dbReference type="InterPro" id="IPR015797">
    <property type="entry name" value="NUDIX_hydrolase-like_dom_sf"/>
</dbReference>
<feature type="domain" description="Nudix hydrolase" evidence="10">
    <location>
        <begin position="156"/>
        <end position="290"/>
    </location>
</feature>
<evidence type="ECO:0000256" key="5">
    <source>
        <dbReference type="ARBA" id="ARBA00022723"/>
    </source>
</evidence>
<keyword evidence="7" id="KW-0460">Magnesium</keyword>
<dbReference type="NCBIfam" id="NF001299">
    <property type="entry name" value="PRK00241.1"/>
    <property type="match status" value="1"/>
</dbReference>
<dbReference type="AlphaFoldDB" id="C0W0T4"/>
<evidence type="ECO:0000256" key="2">
    <source>
        <dbReference type="ARBA" id="ARBA00001947"/>
    </source>
</evidence>
<dbReference type="PANTHER" id="PTHR42904:SF6">
    <property type="entry name" value="NAD-CAPPED RNA HYDROLASE NUDT12"/>
    <property type="match status" value="1"/>
</dbReference>
<evidence type="ECO:0000313" key="12">
    <source>
        <dbReference type="Proteomes" id="UP000010301"/>
    </source>
</evidence>
<dbReference type="Gene3D" id="3.90.79.20">
    <property type="match status" value="1"/>
</dbReference>
<protein>
    <recommendedName>
        <fullName evidence="4">NAD(+) diphosphatase</fullName>
        <ecNumber evidence="4">3.6.1.22</ecNumber>
    </recommendedName>
</protein>